<dbReference type="PANTHER" id="PTHR46137:SF2">
    <property type="entry name" value="OS09G0526800 PROTEIN"/>
    <property type="match status" value="1"/>
</dbReference>
<dbReference type="Pfam" id="PF04970">
    <property type="entry name" value="LRAT"/>
    <property type="match status" value="1"/>
</dbReference>
<evidence type="ECO:0000313" key="2">
    <source>
        <dbReference type="EMBL" id="CAI9093382.1"/>
    </source>
</evidence>
<dbReference type="PANTHER" id="PTHR46137">
    <property type="entry name" value="OS05G0310600 PROTEIN"/>
    <property type="match status" value="1"/>
</dbReference>
<evidence type="ECO:0000259" key="1">
    <source>
        <dbReference type="Pfam" id="PF04970"/>
    </source>
</evidence>
<name>A0AAV1CD58_OLDCO</name>
<protein>
    <submittedName>
        <fullName evidence="2">OLC1v1028877C1</fullName>
    </submittedName>
</protein>
<sequence length="212" mass="23222">MLPYLPFPNFQAFIFVETQLSISLLNKAQVPAVLPPRVEVPHVPSTLLHFQKPCQTVKPSLSVDFMNRGVRAAYLFTNGFGSYNVLKNNCEDFALHCKTGLLINQTEATGSSGQVDSIISASAAATISRLLTWIMSKRGLLMSNTNPIVTSVGAALYILNRYASDIGVRDDAVKVEIEGVDSLCPSDMKPSQRLLLEKIRKTVRRAPAVILC</sequence>
<accession>A0AAV1CD58</accession>
<feature type="domain" description="LRAT" evidence="1">
    <location>
        <begin position="75"/>
        <end position="101"/>
    </location>
</feature>
<reference evidence="2" key="1">
    <citation type="submission" date="2023-03" db="EMBL/GenBank/DDBJ databases">
        <authorList>
            <person name="Julca I."/>
        </authorList>
    </citation>
    <scope>NUCLEOTIDE SEQUENCE</scope>
</reference>
<dbReference type="InterPro" id="IPR007053">
    <property type="entry name" value="LRAT_dom"/>
</dbReference>
<gene>
    <name evidence="2" type="ORF">OLC1_LOCUS4809</name>
</gene>
<evidence type="ECO:0000313" key="3">
    <source>
        <dbReference type="Proteomes" id="UP001161247"/>
    </source>
</evidence>
<proteinExistence type="predicted"/>
<organism evidence="2 3">
    <name type="scientific">Oldenlandia corymbosa var. corymbosa</name>
    <dbReference type="NCBI Taxonomy" id="529605"/>
    <lineage>
        <taxon>Eukaryota</taxon>
        <taxon>Viridiplantae</taxon>
        <taxon>Streptophyta</taxon>
        <taxon>Embryophyta</taxon>
        <taxon>Tracheophyta</taxon>
        <taxon>Spermatophyta</taxon>
        <taxon>Magnoliopsida</taxon>
        <taxon>eudicotyledons</taxon>
        <taxon>Gunneridae</taxon>
        <taxon>Pentapetalae</taxon>
        <taxon>asterids</taxon>
        <taxon>lamiids</taxon>
        <taxon>Gentianales</taxon>
        <taxon>Rubiaceae</taxon>
        <taxon>Rubioideae</taxon>
        <taxon>Spermacoceae</taxon>
        <taxon>Hedyotis-Oldenlandia complex</taxon>
        <taxon>Oldenlandia</taxon>
    </lineage>
</organism>
<dbReference type="Proteomes" id="UP001161247">
    <property type="component" value="Chromosome 2"/>
</dbReference>
<dbReference type="EMBL" id="OX459119">
    <property type="protein sequence ID" value="CAI9093382.1"/>
    <property type="molecule type" value="Genomic_DNA"/>
</dbReference>
<dbReference type="AlphaFoldDB" id="A0AAV1CD58"/>
<keyword evidence="3" id="KW-1185">Reference proteome</keyword>
<dbReference type="Gene3D" id="3.90.1720.10">
    <property type="entry name" value="endopeptidase domain like (from Nostoc punctiforme)"/>
    <property type="match status" value="1"/>
</dbReference>